<feature type="compositionally biased region" description="Low complexity" evidence="1">
    <location>
        <begin position="47"/>
        <end position="58"/>
    </location>
</feature>
<evidence type="ECO:0000313" key="3">
    <source>
        <dbReference type="Proteomes" id="UP000522864"/>
    </source>
</evidence>
<proteinExistence type="predicted"/>
<dbReference type="EMBL" id="JACAQA010000002">
    <property type="protein sequence ID" value="NWB83725.1"/>
    <property type="molecule type" value="Genomic_DNA"/>
</dbReference>
<comment type="caution">
    <text evidence="2">The sequence shown here is derived from an EMBL/GenBank/DDBJ whole genome shotgun (WGS) entry which is preliminary data.</text>
</comment>
<organism evidence="2 3">
    <name type="scientific">Pseudomonas gingeri</name>
    <dbReference type="NCBI Taxonomy" id="117681"/>
    <lineage>
        <taxon>Bacteria</taxon>
        <taxon>Pseudomonadati</taxon>
        <taxon>Pseudomonadota</taxon>
        <taxon>Gammaproteobacteria</taxon>
        <taxon>Pseudomonadales</taxon>
        <taxon>Pseudomonadaceae</taxon>
        <taxon>Pseudomonas</taxon>
    </lineage>
</organism>
<dbReference type="RefSeq" id="WP_177098855.1">
    <property type="nucleotide sequence ID" value="NZ_JACAQA010000002.1"/>
</dbReference>
<dbReference type="AlphaFoldDB" id="A0A7Y7WM65"/>
<sequence>MIPDGEKLARIPGVGETGIDDLYKVKRSGVDYVIVEYKFVGDDKKSGSSGLGSTLDGKQGSENWITGGDRLERSVGLDQSRDIFASISTNRTETWVVRTRPDGATEIEVLDSLGKAKAVDTSKILPSMVFSGGKP</sequence>
<evidence type="ECO:0000313" key="2">
    <source>
        <dbReference type="EMBL" id="NWB83725.1"/>
    </source>
</evidence>
<name>A0A7Y7WM65_9PSED</name>
<dbReference type="Proteomes" id="UP000522864">
    <property type="component" value="Unassembled WGS sequence"/>
</dbReference>
<reference evidence="2 3" key="1">
    <citation type="submission" date="2020-04" db="EMBL/GenBank/DDBJ databases">
        <title>Molecular characterization of pseudomonads from Agaricus bisporus reveal novel blotch 2 pathogens in Western Europe.</title>
        <authorList>
            <person name="Taparia T."/>
            <person name="Krijger M."/>
            <person name="Haynes E."/>
            <person name="Elpinstone J.G."/>
            <person name="Noble R."/>
            <person name="Van Der Wolf J."/>
        </authorList>
    </citation>
    <scope>NUCLEOTIDE SEQUENCE [LARGE SCALE GENOMIC DNA]</scope>
    <source>
        <strain evidence="2 3">G9001</strain>
    </source>
</reference>
<protein>
    <submittedName>
        <fullName evidence="2">Uncharacterized protein</fullName>
    </submittedName>
</protein>
<accession>A0A7Y7WM65</accession>
<evidence type="ECO:0000256" key="1">
    <source>
        <dbReference type="SAM" id="MobiDB-lite"/>
    </source>
</evidence>
<feature type="region of interest" description="Disordered" evidence="1">
    <location>
        <begin position="42"/>
        <end position="67"/>
    </location>
</feature>
<gene>
    <name evidence="2" type="ORF">HX830_02425</name>
</gene>